<comment type="cofactor">
    <cofactor evidence="1">
        <name>Mg(2+)</name>
        <dbReference type="ChEBI" id="CHEBI:18420"/>
    </cofactor>
</comment>
<dbReference type="SUPFAM" id="SSF55811">
    <property type="entry name" value="Nudix"/>
    <property type="match status" value="1"/>
</dbReference>
<proteinExistence type="inferred from homology"/>
<evidence type="ECO:0000256" key="3">
    <source>
        <dbReference type="ARBA" id="ARBA00022801"/>
    </source>
</evidence>
<dbReference type="Pfam" id="PF00293">
    <property type="entry name" value="NUDIX"/>
    <property type="match status" value="1"/>
</dbReference>
<dbReference type="InterPro" id="IPR020476">
    <property type="entry name" value="Nudix_hydrolase"/>
</dbReference>
<keyword evidence="3 4" id="KW-0378">Hydrolase</keyword>
<sequence>MQERDEFPEIDPEKWGLPGGHVEPGEEPLAAAYRELLEETGLAPDGPLVEVTVALVEHRRGRLDAVHLYAGATAATDAEVVCGEGRQMVFVAPDDVLRLDLTAGAAALMPAFVGSASHTALTSRAHG</sequence>
<dbReference type="PRINTS" id="PR00502">
    <property type="entry name" value="NUDIXFAMILY"/>
</dbReference>
<dbReference type="EMBL" id="BMNI01000006">
    <property type="protein sequence ID" value="GGO91157.1"/>
    <property type="molecule type" value="Genomic_DNA"/>
</dbReference>
<evidence type="ECO:0000313" key="8">
    <source>
        <dbReference type="Proteomes" id="UP000655410"/>
    </source>
</evidence>
<evidence type="ECO:0000256" key="2">
    <source>
        <dbReference type="ARBA" id="ARBA00005582"/>
    </source>
</evidence>
<gene>
    <name evidence="7" type="ORF">GCM10011584_24580</name>
</gene>
<dbReference type="Proteomes" id="UP000655410">
    <property type="component" value="Unassembled WGS sequence"/>
</dbReference>
<feature type="compositionally biased region" description="Basic and acidic residues" evidence="5">
    <location>
        <begin position="1"/>
        <end position="14"/>
    </location>
</feature>
<dbReference type="Gene3D" id="3.90.79.10">
    <property type="entry name" value="Nucleoside Triphosphate Pyrophosphohydrolase"/>
    <property type="match status" value="1"/>
</dbReference>
<dbReference type="InterPro" id="IPR000086">
    <property type="entry name" value="NUDIX_hydrolase_dom"/>
</dbReference>
<evidence type="ECO:0000256" key="5">
    <source>
        <dbReference type="SAM" id="MobiDB-lite"/>
    </source>
</evidence>
<dbReference type="PROSITE" id="PS51462">
    <property type="entry name" value="NUDIX"/>
    <property type="match status" value="1"/>
</dbReference>
<dbReference type="PANTHER" id="PTHR43046">
    <property type="entry name" value="GDP-MANNOSE MANNOSYL HYDROLASE"/>
    <property type="match status" value="1"/>
</dbReference>
<comment type="caution">
    <text evidence="7">The sequence shown here is derived from an EMBL/GenBank/DDBJ whole genome shotgun (WGS) entry which is preliminary data.</text>
</comment>
<protein>
    <recommendedName>
        <fullName evidence="6">Nudix hydrolase domain-containing protein</fullName>
    </recommendedName>
</protein>
<organism evidence="7 8">
    <name type="scientific">Nocardioides phosphati</name>
    <dbReference type="NCBI Taxonomy" id="1867775"/>
    <lineage>
        <taxon>Bacteria</taxon>
        <taxon>Bacillati</taxon>
        <taxon>Actinomycetota</taxon>
        <taxon>Actinomycetes</taxon>
        <taxon>Propionibacteriales</taxon>
        <taxon>Nocardioidaceae</taxon>
        <taxon>Nocardioides</taxon>
    </lineage>
</organism>
<dbReference type="InterPro" id="IPR020084">
    <property type="entry name" value="NUDIX_hydrolase_CS"/>
</dbReference>
<feature type="domain" description="Nudix hydrolase" evidence="6">
    <location>
        <begin position="1"/>
        <end position="114"/>
    </location>
</feature>
<dbReference type="InterPro" id="IPR015797">
    <property type="entry name" value="NUDIX_hydrolase-like_dom_sf"/>
</dbReference>
<reference evidence="8" key="1">
    <citation type="journal article" date="2019" name="Int. J. Syst. Evol. Microbiol.">
        <title>The Global Catalogue of Microorganisms (GCM) 10K type strain sequencing project: providing services to taxonomists for standard genome sequencing and annotation.</title>
        <authorList>
            <consortium name="The Broad Institute Genomics Platform"/>
            <consortium name="The Broad Institute Genome Sequencing Center for Infectious Disease"/>
            <person name="Wu L."/>
            <person name="Ma J."/>
        </authorList>
    </citation>
    <scope>NUCLEOTIDE SEQUENCE [LARGE SCALE GENOMIC DNA]</scope>
    <source>
        <strain evidence="8">CGMCC 4.7371</strain>
    </source>
</reference>
<dbReference type="PROSITE" id="PS00893">
    <property type="entry name" value="NUDIX_BOX"/>
    <property type="match status" value="1"/>
</dbReference>
<evidence type="ECO:0000313" key="7">
    <source>
        <dbReference type="EMBL" id="GGO91157.1"/>
    </source>
</evidence>
<comment type="similarity">
    <text evidence="2 4">Belongs to the Nudix hydrolase family.</text>
</comment>
<evidence type="ECO:0000256" key="1">
    <source>
        <dbReference type="ARBA" id="ARBA00001946"/>
    </source>
</evidence>
<feature type="region of interest" description="Disordered" evidence="5">
    <location>
        <begin position="1"/>
        <end position="23"/>
    </location>
</feature>
<evidence type="ECO:0000259" key="6">
    <source>
        <dbReference type="PROSITE" id="PS51462"/>
    </source>
</evidence>
<accession>A0ABQ2NB02</accession>
<name>A0ABQ2NB02_9ACTN</name>
<evidence type="ECO:0000256" key="4">
    <source>
        <dbReference type="RuleBase" id="RU003476"/>
    </source>
</evidence>
<dbReference type="PANTHER" id="PTHR43046:SF14">
    <property type="entry name" value="MUTT_NUDIX FAMILY PROTEIN"/>
    <property type="match status" value="1"/>
</dbReference>
<keyword evidence="8" id="KW-1185">Reference proteome</keyword>